<reference evidence="2 3" key="1">
    <citation type="submission" date="2018-01" db="EMBL/GenBank/DDBJ databases">
        <title>Draft genome sequences of clinical isolates and type strains of oral Veillonella including Veillonella infantum sp., nov.</title>
        <authorList>
            <person name="Mashima I."/>
            <person name="Liao Y.-C."/>
            <person name="Sabharwal A."/>
            <person name="Haase E.M."/>
            <person name="Nakazawa F."/>
            <person name="Scannapieco F.A."/>
        </authorList>
    </citation>
    <scope>NUCLEOTIDE SEQUENCE [LARGE SCALE GENOMIC DNA]</scope>
    <source>
        <strain evidence="2 3">JCM 15642</strain>
    </source>
</reference>
<evidence type="ECO:0000313" key="2">
    <source>
        <dbReference type="EMBL" id="PQL12086.1"/>
    </source>
</evidence>
<evidence type="ECO:0008006" key="4">
    <source>
        <dbReference type="Google" id="ProtNLM"/>
    </source>
</evidence>
<proteinExistence type="predicted"/>
<gene>
    <name evidence="2" type="ORF">VRHSUH09_06615</name>
</gene>
<name>A0ABX5BZA4_9FIRM</name>
<dbReference type="Proteomes" id="UP000238774">
    <property type="component" value="Unassembled WGS sequence"/>
</dbReference>
<dbReference type="InterPro" id="IPR009636">
    <property type="entry name" value="SCAF"/>
</dbReference>
<dbReference type="RefSeq" id="WP_105081729.1">
    <property type="nucleotide sequence ID" value="NZ_PPCX01000010.1"/>
</dbReference>
<dbReference type="EMBL" id="PPCX01000010">
    <property type="protein sequence ID" value="PQL12086.1"/>
    <property type="molecule type" value="Genomic_DNA"/>
</dbReference>
<keyword evidence="1" id="KW-0175">Coiled coil</keyword>
<protein>
    <recommendedName>
        <fullName evidence="4">Phage minor structural protein GP20</fullName>
    </recommendedName>
</protein>
<comment type="caution">
    <text evidence="2">The sequence shown here is derived from an EMBL/GenBank/DDBJ whole genome shotgun (WGS) entry which is preliminary data.</text>
</comment>
<accession>A0ABX5BZA4</accession>
<dbReference type="Pfam" id="PF06810">
    <property type="entry name" value="Phage_scaffold"/>
    <property type="match status" value="1"/>
</dbReference>
<evidence type="ECO:0000256" key="1">
    <source>
        <dbReference type="SAM" id="Coils"/>
    </source>
</evidence>
<keyword evidence="3" id="KW-1185">Reference proteome</keyword>
<evidence type="ECO:0000313" key="3">
    <source>
        <dbReference type="Proteomes" id="UP000238774"/>
    </source>
</evidence>
<sequence length="198" mass="22427">MTKEQLLALNLTEDQVTAIIEDYGKNYVSKSQFNEKNDAYKQAKQEIENLTNDINTLSKANEANEALQQQIKDLQDAAQRRESDYLESIKTMKIDTAIAREVLEAGAMNTTILTGLLDRSKITYDNETITGIQEQIKSLKESDPYLFKQDSIKGVIPGEATPKTDNGLTKEQFNKLSYKDRVALQEQDPDLYNELSHS</sequence>
<feature type="coiled-coil region" evidence="1">
    <location>
        <begin position="30"/>
        <end position="84"/>
    </location>
</feature>
<organism evidence="2 3">
    <name type="scientific">Veillonella rogosae JCM 15642</name>
    <dbReference type="NCBI Taxonomy" id="1298595"/>
    <lineage>
        <taxon>Bacteria</taxon>
        <taxon>Bacillati</taxon>
        <taxon>Bacillota</taxon>
        <taxon>Negativicutes</taxon>
        <taxon>Veillonellales</taxon>
        <taxon>Veillonellaceae</taxon>
        <taxon>Veillonella</taxon>
    </lineage>
</organism>